<dbReference type="EMBL" id="CM056815">
    <property type="protein sequence ID" value="KAJ8630110.1"/>
    <property type="molecule type" value="Genomic_DNA"/>
</dbReference>
<proteinExistence type="predicted"/>
<gene>
    <name evidence="1" type="ORF">MRB53_023433</name>
</gene>
<protein>
    <submittedName>
        <fullName evidence="1">Uncharacterized protein</fullName>
    </submittedName>
</protein>
<keyword evidence="2" id="KW-1185">Reference proteome</keyword>
<comment type="caution">
    <text evidence="1">The sequence shown here is derived from an EMBL/GenBank/DDBJ whole genome shotgun (WGS) entry which is preliminary data.</text>
</comment>
<accession>A0ACC2LA23</accession>
<evidence type="ECO:0000313" key="1">
    <source>
        <dbReference type="EMBL" id="KAJ8630110.1"/>
    </source>
</evidence>
<reference evidence="1 2" key="1">
    <citation type="journal article" date="2022" name="Hortic Res">
        <title>A haplotype resolved chromosomal level avocado genome allows analysis of novel avocado genes.</title>
        <authorList>
            <person name="Nath O."/>
            <person name="Fletcher S.J."/>
            <person name="Hayward A."/>
            <person name="Shaw L.M."/>
            <person name="Masouleh A.K."/>
            <person name="Furtado A."/>
            <person name="Henry R.J."/>
            <person name="Mitter N."/>
        </authorList>
    </citation>
    <scope>NUCLEOTIDE SEQUENCE [LARGE SCALE GENOMIC DNA]</scope>
    <source>
        <strain evidence="2">cv. Hass</strain>
    </source>
</reference>
<name>A0ACC2LA23_PERAE</name>
<evidence type="ECO:0000313" key="2">
    <source>
        <dbReference type="Proteomes" id="UP001234297"/>
    </source>
</evidence>
<organism evidence="1 2">
    <name type="scientific">Persea americana</name>
    <name type="common">Avocado</name>
    <dbReference type="NCBI Taxonomy" id="3435"/>
    <lineage>
        <taxon>Eukaryota</taxon>
        <taxon>Viridiplantae</taxon>
        <taxon>Streptophyta</taxon>
        <taxon>Embryophyta</taxon>
        <taxon>Tracheophyta</taxon>
        <taxon>Spermatophyta</taxon>
        <taxon>Magnoliopsida</taxon>
        <taxon>Magnoliidae</taxon>
        <taxon>Laurales</taxon>
        <taxon>Lauraceae</taxon>
        <taxon>Persea</taxon>
    </lineage>
</organism>
<dbReference type="Proteomes" id="UP001234297">
    <property type="component" value="Chromosome 7"/>
</dbReference>
<sequence length="131" mass="15114">MKYPLMVRETRQGLERAQNLAFSSTYSREGRFPANFPMASKEKDSLLEESMDWGMVRAGLPFFQMVGGSLEYGMRVLGLQIGWIEWGKQRVREADLLEANLLQANLLASWEEVENARMGWVLKEEAWRPKA</sequence>